<accession>S8EB60</accession>
<proteinExistence type="predicted"/>
<dbReference type="GO" id="GO:0046527">
    <property type="term" value="F:glucosyltransferase activity"/>
    <property type="evidence" value="ECO:0007669"/>
    <property type="project" value="TreeGrafter"/>
</dbReference>
<keyword evidence="3" id="KW-1185">Reference proteome</keyword>
<gene>
    <name evidence="2" type="ORF">M569_04967</name>
</gene>
<dbReference type="AlphaFoldDB" id="S8EB60"/>
<reference evidence="2 3" key="1">
    <citation type="journal article" date="2013" name="BMC Genomics">
        <title>The miniature genome of a carnivorous plant Genlisea aurea contains a low number of genes and short non-coding sequences.</title>
        <authorList>
            <person name="Leushkin E.V."/>
            <person name="Sutormin R.A."/>
            <person name="Nabieva E.R."/>
            <person name="Penin A.A."/>
            <person name="Kondrashov A.S."/>
            <person name="Logacheva M.D."/>
        </authorList>
    </citation>
    <scope>NUCLEOTIDE SEQUENCE [LARGE SCALE GENOMIC DNA]</scope>
</reference>
<dbReference type="PANTHER" id="PTHR12741">
    <property type="entry name" value="LYST-INTERACTING PROTEIN LIP5 DOPAMINE RESPONSIVE PROTEIN DRG-1"/>
    <property type="match status" value="1"/>
</dbReference>
<sequence>FLLQKDNIKNQREHLVLTLANQQSRLGIPQESEPKLDERAIRDVFLKVLENYIKWCKYLRIRLVWNSMEAITKDRKLFMVSLYFCIWGEAANLRFLPECICYLFHQMAKELDAILDRGEATHAPSCISENDSASFLDQIVQPIYKTMKMEADRNNNGKAAHSEWRNYDDFNEYFWSPSCFELGWPMKKDSSFLLEPKKGKRTGKSSFVEHRTFLHLYRSFHRVWIFLIV</sequence>
<evidence type="ECO:0000259" key="1">
    <source>
        <dbReference type="SMART" id="SM01205"/>
    </source>
</evidence>
<name>S8EB60_9LAMI</name>
<dbReference type="OrthoDB" id="1880850at2759"/>
<dbReference type="Pfam" id="PF14288">
    <property type="entry name" value="FKS1_dom1"/>
    <property type="match status" value="1"/>
</dbReference>
<feature type="non-terminal residue" evidence="2">
    <location>
        <position position="229"/>
    </location>
</feature>
<dbReference type="InterPro" id="IPR026899">
    <property type="entry name" value="FKS1-like_dom1"/>
</dbReference>
<feature type="non-terminal residue" evidence="2">
    <location>
        <position position="1"/>
    </location>
</feature>
<evidence type="ECO:0000313" key="2">
    <source>
        <dbReference type="EMBL" id="EPS69797.1"/>
    </source>
</evidence>
<dbReference type="GO" id="GO:0005886">
    <property type="term" value="C:plasma membrane"/>
    <property type="evidence" value="ECO:0007669"/>
    <property type="project" value="TreeGrafter"/>
</dbReference>
<dbReference type="PANTHER" id="PTHR12741:SF67">
    <property type="entry name" value="CALLOSE SYNTHASE 10"/>
    <property type="match status" value="1"/>
</dbReference>
<feature type="domain" description="1,3-beta-glucan synthase component FKS1-like" evidence="1">
    <location>
        <begin position="74"/>
        <end position="187"/>
    </location>
</feature>
<dbReference type="Proteomes" id="UP000015453">
    <property type="component" value="Unassembled WGS sequence"/>
</dbReference>
<organism evidence="2 3">
    <name type="scientific">Genlisea aurea</name>
    <dbReference type="NCBI Taxonomy" id="192259"/>
    <lineage>
        <taxon>Eukaryota</taxon>
        <taxon>Viridiplantae</taxon>
        <taxon>Streptophyta</taxon>
        <taxon>Embryophyta</taxon>
        <taxon>Tracheophyta</taxon>
        <taxon>Spermatophyta</taxon>
        <taxon>Magnoliopsida</taxon>
        <taxon>eudicotyledons</taxon>
        <taxon>Gunneridae</taxon>
        <taxon>Pentapetalae</taxon>
        <taxon>asterids</taxon>
        <taxon>lamiids</taxon>
        <taxon>Lamiales</taxon>
        <taxon>Lentibulariaceae</taxon>
        <taxon>Genlisea</taxon>
    </lineage>
</organism>
<protein>
    <recommendedName>
        <fullName evidence="1">1,3-beta-glucan synthase component FKS1-like domain-containing protein</fullName>
    </recommendedName>
</protein>
<dbReference type="EMBL" id="AUSU01001956">
    <property type="protein sequence ID" value="EPS69797.1"/>
    <property type="molecule type" value="Genomic_DNA"/>
</dbReference>
<comment type="caution">
    <text evidence="2">The sequence shown here is derived from an EMBL/GenBank/DDBJ whole genome shotgun (WGS) entry which is preliminary data.</text>
</comment>
<evidence type="ECO:0000313" key="3">
    <source>
        <dbReference type="Proteomes" id="UP000015453"/>
    </source>
</evidence>
<dbReference type="SMART" id="SM01205">
    <property type="entry name" value="FKS1_dom1"/>
    <property type="match status" value="1"/>
</dbReference>